<feature type="transmembrane region" description="Helical" evidence="1">
    <location>
        <begin position="83"/>
        <end position="106"/>
    </location>
</feature>
<evidence type="ECO:0000313" key="2">
    <source>
        <dbReference type="EMBL" id="OGY66770.1"/>
    </source>
</evidence>
<dbReference type="EMBL" id="MHJL01000036">
    <property type="protein sequence ID" value="OGY66770.1"/>
    <property type="molecule type" value="Genomic_DNA"/>
</dbReference>
<keyword evidence="1" id="KW-0812">Transmembrane</keyword>
<feature type="transmembrane region" description="Helical" evidence="1">
    <location>
        <begin position="21"/>
        <end position="40"/>
    </location>
</feature>
<protein>
    <recommendedName>
        <fullName evidence="4">TVP38/TMEM64 family membrane protein</fullName>
    </recommendedName>
</protein>
<sequence length="193" mass="21280">MIRHFQKTPQKEIQSHLFKNILILTVSIVAAILLAKSGIFNSIINATEGLKILGIFIAGFFFTSALTIGPAGVALVKFSQTESIFLIAIVGAIGSVIGDLIIFRFVRDRISDDFIALFQQVKIKRLVHILHLEIFRFLTPFIGALLVASPLPDEIGLAMMGISKIKTRYFIPISYFLNFIGILLIGSVGSLLF</sequence>
<evidence type="ECO:0008006" key="4">
    <source>
        <dbReference type="Google" id="ProtNLM"/>
    </source>
</evidence>
<feature type="transmembrane region" description="Helical" evidence="1">
    <location>
        <begin position="52"/>
        <end position="76"/>
    </location>
</feature>
<dbReference type="AlphaFoldDB" id="A0A1G1ZSN5"/>
<organism evidence="2 3">
    <name type="scientific">Candidatus Harrisonbacteria bacterium RIFCSPLOWO2_02_FULL_41_13b</name>
    <dbReference type="NCBI Taxonomy" id="1798409"/>
    <lineage>
        <taxon>Bacteria</taxon>
        <taxon>Candidatus Harrisoniibacteriota</taxon>
    </lineage>
</organism>
<name>A0A1G1ZSN5_9BACT</name>
<evidence type="ECO:0000313" key="3">
    <source>
        <dbReference type="Proteomes" id="UP000177690"/>
    </source>
</evidence>
<keyword evidence="1" id="KW-1133">Transmembrane helix</keyword>
<evidence type="ECO:0000256" key="1">
    <source>
        <dbReference type="SAM" id="Phobius"/>
    </source>
</evidence>
<reference evidence="2 3" key="1">
    <citation type="journal article" date="2016" name="Nat. Commun.">
        <title>Thousands of microbial genomes shed light on interconnected biogeochemical processes in an aquifer system.</title>
        <authorList>
            <person name="Anantharaman K."/>
            <person name="Brown C.T."/>
            <person name="Hug L.A."/>
            <person name="Sharon I."/>
            <person name="Castelle C.J."/>
            <person name="Probst A.J."/>
            <person name="Thomas B.C."/>
            <person name="Singh A."/>
            <person name="Wilkins M.J."/>
            <person name="Karaoz U."/>
            <person name="Brodie E.L."/>
            <person name="Williams K.H."/>
            <person name="Hubbard S.S."/>
            <person name="Banfield J.F."/>
        </authorList>
    </citation>
    <scope>NUCLEOTIDE SEQUENCE [LARGE SCALE GENOMIC DNA]</scope>
</reference>
<dbReference type="Proteomes" id="UP000177690">
    <property type="component" value="Unassembled WGS sequence"/>
</dbReference>
<feature type="transmembrane region" description="Helical" evidence="1">
    <location>
        <begin position="126"/>
        <end position="148"/>
    </location>
</feature>
<accession>A0A1G1ZSN5</accession>
<keyword evidence="1" id="KW-0472">Membrane</keyword>
<dbReference type="STRING" id="1798409.A3I24_04615"/>
<gene>
    <name evidence="2" type="ORF">A3I24_04615</name>
</gene>
<proteinExistence type="predicted"/>
<feature type="transmembrane region" description="Helical" evidence="1">
    <location>
        <begin position="169"/>
        <end position="192"/>
    </location>
</feature>
<comment type="caution">
    <text evidence="2">The sequence shown here is derived from an EMBL/GenBank/DDBJ whole genome shotgun (WGS) entry which is preliminary data.</text>
</comment>